<dbReference type="PANTHER" id="PTHR31836">
    <property type="match status" value="1"/>
</dbReference>
<sequence>MKSTIFSIIPIVGFALAQEGCTRRTVTKTETERTYVTVQPSPVPSDITITSTIDITTTITVHPSSSVEASATGLHWGNGTWGNWTVRPRPSLSSVSLDYTDSATTETPAPSTYVPGQGYGSPSSTSEAAIPTSETPAAAETSSLSQAPAATSTTVEAEAAQAQAQATSAAGSKRGEATFYGGNTSGGKCSFDSGYTLPAGLFGTALSDSNWANAGNCGACVSVTGPAGNSIKAMITDECPGCGTNHLDLYPDAFKKLADPSKGVIPISWDFVPCGITSPIVLKNKSGTSPYWFSMQVVNSNVAVKSLEVSTDGGKTWKATTRQTYNYFENSAGFGTQTVDVRVTSTGGQTIVVKSVSVASTSKTTASGNFSS</sequence>
<feature type="region of interest" description="Disordered" evidence="2">
    <location>
        <begin position="97"/>
        <end position="153"/>
    </location>
</feature>
<dbReference type="AlphaFoldDB" id="A0A9W8ZHE8"/>
<dbReference type="PANTHER" id="PTHR31836:SF21">
    <property type="entry name" value="EXPANSIN-LIKE PROTEIN 7"/>
    <property type="match status" value="1"/>
</dbReference>
<dbReference type="Pfam" id="PF03330">
    <property type="entry name" value="DPBB_1"/>
    <property type="match status" value="1"/>
</dbReference>
<dbReference type="SUPFAM" id="SSF50685">
    <property type="entry name" value="Barwin-like endoglucanases"/>
    <property type="match status" value="1"/>
</dbReference>
<dbReference type="InterPro" id="IPR007112">
    <property type="entry name" value="Expansin/allergen_DPBB_dom"/>
</dbReference>
<feature type="domain" description="Expansin-like EG45" evidence="4">
    <location>
        <begin position="186"/>
        <end position="279"/>
    </location>
</feature>
<gene>
    <name evidence="5" type="ORF">N0V91_003978</name>
</gene>
<dbReference type="PROSITE" id="PS50842">
    <property type="entry name" value="EXPANSIN_EG45"/>
    <property type="match status" value="1"/>
</dbReference>
<evidence type="ECO:0000256" key="3">
    <source>
        <dbReference type="SAM" id="SignalP"/>
    </source>
</evidence>
<feature type="chain" id="PRO_5040814884" description="Expansin-like EG45 domain-containing protein" evidence="3">
    <location>
        <begin position="18"/>
        <end position="372"/>
    </location>
</feature>
<dbReference type="InterPro" id="IPR051477">
    <property type="entry name" value="Expansin_CellWall"/>
</dbReference>
<evidence type="ECO:0000256" key="2">
    <source>
        <dbReference type="SAM" id="MobiDB-lite"/>
    </source>
</evidence>
<dbReference type="Gene3D" id="2.40.40.10">
    <property type="entry name" value="RlpA-like domain"/>
    <property type="match status" value="1"/>
</dbReference>
<dbReference type="OrthoDB" id="406505at2759"/>
<dbReference type="InterPro" id="IPR049818">
    <property type="entry name" value="Expansin_EXLX1-like"/>
</dbReference>
<dbReference type="EMBL" id="JAPEVA010000021">
    <property type="protein sequence ID" value="KAJ4407394.1"/>
    <property type="molecule type" value="Genomic_DNA"/>
</dbReference>
<dbReference type="Gene3D" id="2.60.40.760">
    <property type="entry name" value="Expansin, cellulose-binding-like domain"/>
    <property type="match status" value="1"/>
</dbReference>
<evidence type="ECO:0000313" key="5">
    <source>
        <dbReference type="EMBL" id="KAJ4407394.1"/>
    </source>
</evidence>
<keyword evidence="1 3" id="KW-0732">Signal</keyword>
<evidence type="ECO:0000259" key="4">
    <source>
        <dbReference type="PROSITE" id="PS50842"/>
    </source>
</evidence>
<evidence type="ECO:0000256" key="1">
    <source>
        <dbReference type="ARBA" id="ARBA00022729"/>
    </source>
</evidence>
<dbReference type="InterPro" id="IPR036908">
    <property type="entry name" value="RlpA-like_sf"/>
</dbReference>
<name>A0A9W8ZHE8_9PLEO</name>
<comment type="caution">
    <text evidence="5">The sequence shown here is derived from an EMBL/GenBank/DDBJ whole genome shotgun (WGS) entry which is preliminary data.</text>
</comment>
<organism evidence="5 6">
    <name type="scientific">Didymella pomorum</name>
    <dbReference type="NCBI Taxonomy" id="749634"/>
    <lineage>
        <taxon>Eukaryota</taxon>
        <taxon>Fungi</taxon>
        <taxon>Dikarya</taxon>
        <taxon>Ascomycota</taxon>
        <taxon>Pezizomycotina</taxon>
        <taxon>Dothideomycetes</taxon>
        <taxon>Pleosporomycetidae</taxon>
        <taxon>Pleosporales</taxon>
        <taxon>Pleosporineae</taxon>
        <taxon>Didymellaceae</taxon>
        <taxon>Didymella</taxon>
    </lineage>
</organism>
<dbReference type="CDD" id="cd22271">
    <property type="entry name" value="DPBB_EXP_N-like"/>
    <property type="match status" value="1"/>
</dbReference>
<feature type="compositionally biased region" description="Polar residues" evidence="2">
    <location>
        <begin position="120"/>
        <end position="146"/>
    </location>
</feature>
<keyword evidence="6" id="KW-1185">Reference proteome</keyword>
<accession>A0A9W8ZHE8</accession>
<evidence type="ECO:0000313" key="6">
    <source>
        <dbReference type="Proteomes" id="UP001140510"/>
    </source>
</evidence>
<reference evidence="5" key="1">
    <citation type="submission" date="2022-10" db="EMBL/GenBank/DDBJ databases">
        <title>Tapping the CABI collections for fungal endophytes: first genome assemblies for Collariella, Neodidymelliopsis, Ascochyta clinopodiicola, Didymella pomorum, Didymosphaeria variabile, Neocosmospora piperis and Neocucurbitaria cava.</title>
        <authorList>
            <person name="Hill R."/>
        </authorList>
    </citation>
    <scope>NUCLEOTIDE SEQUENCE</scope>
    <source>
        <strain evidence="5">IMI 355091</strain>
    </source>
</reference>
<feature type="signal peptide" evidence="3">
    <location>
        <begin position="1"/>
        <end position="17"/>
    </location>
</feature>
<dbReference type="Proteomes" id="UP001140510">
    <property type="component" value="Unassembled WGS sequence"/>
</dbReference>
<dbReference type="NCBIfam" id="NF041144">
    <property type="entry name" value="expansin_EXLX1"/>
    <property type="match status" value="1"/>
</dbReference>
<feature type="compositionally biased region" description="Polar residues" evidence="2">
    <location>
        <begin position="97"/>
        <end position="110"/>
    </location>
</feature>
<dbReference type="SUPFAM" id="SSF49590">
    <property type="entry name" value="PHL pollen allergen"/>
    <property type="match status" value="1"/>
</dbReference>
<protein>
    <recommendedName>
        <fullName evidence="4">Expansin-like EG45 domain-containing protein</fullName>
    </recommendedName>
</protein>
<dbReference type="InterPro" id="IPR009009">
    <property type="entry name" value="RlpA-like_DPBB"/>
</dbReference>
<dbReference type="InterPro" id="IPR036749">
    <property type="entry name" value="Expansin_CBD_sf"/>
</dbReference>
<proteinExistence type="predicted"/>